<proteinExistence type="predicted"/>
<feature type="region of interest" description="Disordered" evidence="1">
    <location>
        <begin position="57"/>
        <end position="88"/>
    </location>
</feature>
<accession>A0A5C3MGI3</accession>
<evidence type="ECO:0000256" key="1">
    <source>
        <dbReference type="SAM" id="MobiDB-lite"/>
    </source>
</evidence>
<dbReference type="OrthoDB" id="3204463at2759"/>
<dbReference type="Proteomes" id="UP000308652">
    <property type="component" value="Unassembled WGS sequence"/>
</dbReference>
<feature type="compositionally biased region" description="Polar residues" evidence="1">
    <location>
        <begin position="59"/>
        <end position="69"/>
    </location>
</feature>
<gene>
    <name evidence="2" type="ORF">BDQ12DRAFT_663113</name>
</gene>
<organism evidence="2 3">
    <name type="scientific">Crucibulum laeve</name>
    <dbReference type="NCBI Taxonomy" id="68775"/>
    <lineage>
        <taxon>Eukaryota</taxon>
        <taxon>Fungi</taxon>
        <taxon>Dikarya</taxon>
        <taxon>Basidiomycota</taxon>
        <taxon>Agaricomycotina</taxon>
        <taxon>Agaricomycetes</taxon>
        <taxon>Agaricomycetidae</taxon>
        <taxon>Agaricales</taxon>
        <taxon>Agaricineae</taxon>
        <taxon>Nidulariaceae</taxon>
        <taxon>Crucibulum</taxon>
    </lineage>
</organism>
<keyword evidence="3" id="KW-1185">Reference proteome</keyword>
<protein>
    <submittedName>
        <fullName evidence="2">Uncharacterized protein</fullName>
    </submittedName>
</protein>
<evidence type="ECO:0000313" key="3">
    <source>
        <dbReference type="Proteomes" id="UP000308652"/>
    </source>
</evidence>
<dbReference type="EMBL" id="ML213592">
    <property type="protein sequence ID" value="TFK43008.1"/>
    <property type="molecule type" value="Genomic_DNA"/>
</dbReference>
<feature type="region of interest" description="Disordered" evidence="1">
    <location>
        <begin position="123"/>
        <end position="143"/>
    </location>
</feature>
<reference evidence="2 3" key="1">
    <citation type="journal article" date="2019" name="Nat. Ecol. Evol.">
        <title>Megaphylogeny resolves global patterns of mushroom evolution.</title>
        <authorList>
            <person name="Varga T."/>
            <person name="Krizsan K."/>
            <person name="Foldi C."/>
            <person name="Dima B."/>
            <person name="Sanchez-Garcia M."/>
            <person name="Sanchez-Ramirez S."/>
            <person name="Szollosi G.J."/>
            <person name="Szarkandi J.G."/>
            <person name="Papp V."/>
            <person name="Albert L."/>
            <person name="Andreopoulos W."/>
            <person name="Angelini C."/>
            <person name="Antonin V."/>
            <person name="Barry K.W."/>
            <person name="Bougher N.L."/>
            <person name="Buchanan P."/>
            <person name="Buyck B."/>
            <person name="Bense V."/>
            <person name="Catcheside P."/>
            <person name="Chovatia M."/>
            <person name="Cooper J."/>
            <person name="Damon W."/>
            <person name="Desjardin D."/>
            <person name="Finy P."/>
            <person name="Geml J."/>
            <person name="Haridas S."/>
            <person name="Hughes K."/>
            <person name="Justo A."/>
            <person name="Karasinski D."/>
            <person name="Kautmanova I."/>
            <person name="Kiss B."/>
            <person name="Kocsube S."/>
            <person name="Kotiranta H."/>
            <person name="LaButti K.M."/>
            <person name="Lechner B.E."/>
            <person name="Liimatainen K."/>
            <person name="Lipzen A."/>
            <person name="Lukacs Z."/>
            <person name="Mihaltcheva S."/>
            <person name="Morgado L.N."/>
            <person name="Niskanen T."/>
            <person name="Noordeloos M.E."/>
            <person name="Ohm R.A."/>
            <person name="Ortiz-Santana B."/>
            <person name="Ovrebo C."/>
            <person name="Racz N."/>
            <person name="Riley R."/>
            <person name="Savchenko A."/>
            <person name="Shiryaev A."/>
            <person name="Soop K."/>
            <person name="Spirin V."/>
            <person name="Szebenyi C."/>
            <person name="Tomsovsky M."/>
            <person name="Tulloss R.E."/>
            <person name="Uehling J."/>
            <person name="Grigoriev I.V."/>
            <person name="Vagvolgyi C."/>
            <person name="Papp T."/>
            <person name="Martin F.M."/>
            <person name="Miettinen O."/>
            <person name="Hibbett D.S."/>
            <person name="Nagy L.G."/>
        </authorList>
    </citation>
    <scope>NUCLEOTIDE SEQUENCE [LARGE SCALE GENOMIC DNA]</scope>
    <source>
        <strain evidence="2 3">CBS 166.37</strain>
    </source>
</reference>
<feature type="compositionally biased region" description="Basic residues" evidence="1">
    <location>
        <begin position="70"/>
        <end position="87"/>
    </location>
</feature>
<evidence type="ECO:0000313" key="2">
    <source>
        <dbReference type="EMBL" id="TFK43008.1"/>
    </source>
</evidence>
<dbReference type="AlphaFoldDB" id="A0A5C3MGI3"/>
<name>A0A5C3MGI3_9AGAR</name>
<sequence>MPAIIAPQPLAPAIELKPSKHPRLLTPTLNPIYRMQDCLSVTRLRSPIPVSDPCLVRSAASTPKPSCSSLRRRSKPGSHSLRRRRPLSRVECRVESAPAPHIFDQLPWISALDSTPEQLSPWDLADLSQIPDRTTSGPGPVRRRKTLLRSSPLRASDDDVPTDPSWVVSSLPFRETPLRLSSPDALHTTPRSLFNPSRVLFQNLMPVSLDQFDCFQPRDCITTPFEL</sequence>